<evidence type="ECO:0000256" key="1">
    <source>
        <dbReference type="SAM" id="MobiDB-lite"/>
    </source>
</evidence>
<dbReference type="InterPro" id="IPR000198">
    <property type="entry name" value="RhoGAP_dom"/>
</dbReference>
<feature type="domain" description="Rho-GAP" evidence="3">
    <location>
        <begin position="530"/>
        <end position="720"/>
    </location>
</feature>
<dbReference type="InterPro" id="IPR038185">
    <property type="entry name" value="MyTH4_dom_sf"/>
</dbReference>
<dbReference type="GO" id="GO:0005737">
    <property type="term" value="C:cytoplasm"/>
    <property type="evidence" value="ECO:0007669"/>
    <property type="project" value="TreeGrafter"/>
</dbReference>
<dbReference type="Gene3D" id="1.25.40.530">
    <property type="entry name" value="MyTH4 domain"/>
    <property type="match status" value="1"/>
</dbReference>
<dbReference type="Pfam" id="PF00620">
    <property type="entry name" value="RhoGAP"/>
    <property type="match status" value="1"/>
</dbReference>
<evidence type="ECO:0000259" key="3">
    <source>
        <dbReference type="PROSITE" id="PS50238"/>
    </source>
</evidence>
<dbReference type="InterPro" id="IPR036020">
    <property type="entry name" value="WW_dom_sf"/>
</dbReference>
<dbReference type="InterPro" id="IPR001202">
    <property type="entry name" value="WW_dom"/>
</dbReference>
<dbReference type="PROSITE" id="PS50020">
    <property type="entry name" value="WW_DOMAIN_2"/>
    <property type="match status" value="1"/>
</dbReference>
<dbReference type="Gene3D" id="2.20.70.10">
    <property type="match status" value="1"/>
</dbReference>
<dbReference type="Proteomes" id="UP001150569">
    <property type="component" value="Unassembled WGS sequence"/>
</dbReference>
<dbReference type="SUPFAM" id="SSF48350">
    <property type="entry name" value="GTPase activation domain, GAP"/>
    <property type="match status" value="1"/>
</dbReference>
<dbReference type="GO" id="GO:0007165">
    <property type="term" value="P:signal transduction"/>
    <property type="evidence" value="ECO:0007669"/>
    <property type="project" value="InterPro"/>
</dbReference>
<protein>
    <submittedName>
        <fullName evidence="5">Uncharacterized protein</fullName>
    </submittedName>
</protein>
<dbReference type="SMART" id="SM00456">
    <property type="entry name" value="WW"/>
    <property type="match status" value="1"/>
</dbReference>
<dbReference type="Pfam" id="PF00784">
    <property type="entry name" value="MyTH4"/>
    <property type="match status" value="1"/>
</dbReference>
<dbReference type="PROSITE" id="PS50238">
    <property type="entry name" value="RHOGAP"/>
    <property type="match status" value="1"/>
</dbReference>
<organism evidence="5 6">
    <name type="scientific">Tieghemiomyces parasiticus</name>
    <dbReference type="NCBI Taxonomy" id="78921"/>
    <lineage>
        <taxon>Eukaryota</taxon>
        <taxon>Fungi</taxon>
        <taxon>Fungi incertae sedis</taxon>
        <taxon>Zoopagomycota</taxon>
        <taxon>Kickxellomycotina</taxon>
        <taxon>Dimargaritomycetes</taxon>
        <taxon>Dimargaritales</taxon>
        <taxon>Dimargaritaceae</taxon>
        <taxon>Tieghemiomyces</taxon>
    </lineage>
</organism>
<dbReference type="InterPro" id="IPR008936">
    <property type="entry name" value="Rho_GTPase_activation_prot"/>
</dbReference>
<comment type="caution">
    <text evidence="5">The sequence shown here is derived from an EMBL/GenBank/DDBJ whole genome shotgun (WGS) entry which is preliminary data.</text>
</comment>
<dbReference type="SMART" id="SM00324">
    <property type="entry name" value="RhoGAP"/>
    <property type="match status" value="1"/>
</dbReference>
<dbReference type="CDD" id="cd00201">
    <property type="entry name" value="WW"/>
    <property type="match status" value="1"/>
</dbReference>
<dbReference type="PANTHER" id="PTHR45876:SF8">
    <property type="entry name" value="FI04035P"/>
    <property type="match status" value="1"/>
</dbReference>
<dbReference type="GO" id="GO:0005096">
    <property type="term" value="F:GTPase activator activity"/>
    <property type="evidence" value="ECO:0007669"/>
    <property type="project" value="TreeGrafter"/>
</dbReference>
<feature type="region of interest" description="Disordered" evidence="1">
    <location>
        <begin position="144"/>
        <end position="168"/>
    </location>
</feature>
<evidence type="ECO:0000259" key="4">
    <source>
        <dbReference type="PROSITE" id="PS51016"/>
    </source>
</evidence>
<accession>A0A9W7ZIA1</accession>
<evidence type="ECO:0000259" key="2">
    <source>
        <dbReference type="PROSITE" id="PS50020"/>
    </source>
</evidence>
<dbReference type="PROSITE" id="PS51016">
    <property type="entry name" value="MYTH4"/>
    <property type="match status" value="1"/>
</dbReference>
<proteinExistence type="predicted"/>
<sequence>MATSTVVDHGPPARRSSLANVDPTHWFEIRDIQTNSIVFVNLLTGECALQLPPKAKLKPRDPAGEWWELFDEKHGIPYYYHATTAKTVWTKPSPATIISLSLLQRSVLGQRVSVALSTRASFLMLDDANPTAGAATESFCRDSDVDVEATRTPPRRDSAGTAESSPADGRFDALLSAAFADSGAITTAGPAVTAPGSPVVAPITPATTRGPPLRPHKSMDAVAWTRATAEPARPHPSKRKSLLTLRHLDARPESLVSVSTMATDASALDGGSPAWEQSESSLHPKRTSYFLSNQGRITRSLSQILAQSNPSLLTGDTHLPTLRYAVPSELCLDPADFPLQAYATAHFATHKRGLFRRRVPMQDLLTFTPRSMSKPLLRASRPYRRDALRAFKVIQRVMGDRRRSAAAGDDTDTQWLVDHGIHLVALRDEIYVQLCRQLTGHPHREGLYRGWLLLCLLTHYFPPSPAFVDYFKVFLQAHFDAPLERLDVLARFAFMKLLRTLRQGARAKTPATAELVRVRQAPFTPSVFGESLDYIMQNPAAVDAELGIPRVLTFLTDTILQLNGPRSEGIFRIPGDIDQVDRLRRRLDGGDYTPCPDLTDPNIPASLFKLWLRDLHDPLIPIRFYHQCVGSPQDPDQILRIMSNVRGIQLRVADYVVQFLQVFARPEHARLSRMNLSNLAVVFAPIFLRSPTDNLKQAVVNAQAEQLFVKNLLRAWKGIEIEANSKI</sequence>
<dbReference type="OrthoDB" id="437889at2759"/>
<dbReference type="GO" id="GO:0005856">
    <property type="term" value="C:cytoskeleton"/>
    <property type="evidence" value="ECO:0007669"/>
    <property type="project" value="InterPro"/>
</dbReference>
<reference evidence="5" key="1">
    <citation type="submission" date="2022-07" db="EMBL/GenBank/DDBJ databases">
        <title>Phylogenomic reconstructions and comparative analyses of Kickxellomycotina fungi.</title>
        <authorList>
            <person name="Reynolds N.K."/>
            <person name="Stajich J.E."/>
            <person name="Barry K."/>
            <person name="Grigoriev I.V."/>
            <person name="Crous P."/>
            <person name="Smith M.E."/>
        </authorList>
    </citation>
    <scope>NUCLEOTIDE SEQUENCE</scope>
    <source>
        <strain evidence="5">RSA 861</strain>
    </source>
</reference>
<evidence type="ECO:0000313" key="6">
    <source>
        <dbReference type="Proteomes" id="UP001150569"/>
    </source>
</evidence>
<dbReference type="SUPFAM" id="SSF51045">
    <property type="entry name" value="WW domain"/>
    <property type="match status" value="1"/>
</dbReference>
<evidence type="ECO:0000313" key="5">
    <source>
        <dbReference type="EMBL" id="KAJ1908635.1"/>
    </source>
</evidence>
<feature type="domain" description="MyTH4" evidence="4">
    <location>
        <begin position="367"/>
        <end position="519"/>
    </location>
</feature>
<dbReference type="EMBL" id="JANBPT010001357">
    <property type="protein sequence ID" value="KAJ1908635.1"/>
    <property type="molecule type" value="Genomic_DNA"/>
</dbReference>
<dbReference type="AlphaFoldDB" id="A0A9W7ZIA1"/>
<dbReference type="InterPro" id="IPR000857">
    <property type="entry name" value="MyTH4_dom"/>
</dbReference>
<name>A0A9W7ZIA1_9FUNG</name>
<dbReference type="SMART" id="SM00139">
    <property type="entry name" value="MyTH4"/>
    <property type="match status" value="1"/>
</dbReference>
<gene>
    <name evidence="5" type="ORF">IWQ60_011609</name>
</gene>
<dbReference type="PANTHER" id="PTHR45876">
    <property type="entry name" value="FI04035P"/>
    <property type="match status" value="1"/>
</dbReference>
<feature type="domain" description="WW" evidence="2">
    <location>
        <begin position="61"/>
        <end position="94"/>
    </location>
</feature>
<dbReference type="Gene3D" id="1.10.555.10">
    <property type="entry name" value="Rho GTPase activation protein"/>
    <property type="match status" value="1"/>
</dbReference>
<keyword evidence="6" id="KW-1185">Reference proteome</keyword>